<reference evidence="1 2" key="2">
    <citation type="journal article" date="2023" name="ChemBioChem">
        <title>Acyltransferase Domain Exchange between Two Independent Type I Polyketide Synthases in the Same Producer Strain of Macrolide Antibiotics.</title>
        <authorList>
            <person name="Kudo F."/>
            <person name="Kishikawa K."/>
            <person name="Tsuboi K."/>
            <person name="Kido T."/>
            <person name="Usui T."/>
            <person name="Hashimoto J."/>
            <person name="Shin-Ya K."/>
            <person name="Miyanaga A."/>
            <person name="Eguchi T."/>
        </authorList>
    </citation>
    <scope>NUCLEOTIDE SEQUENCE [LARGE SCALE GENOMIC DNA]</scope>
    <source>
        <strain evidence="1 2">A-8890</strain>
    </source>
</reference>
<evidence type="ECO:0008006" key="3">
    <source>
        <dbReference type="Google" id="ProtNLM"/>
    </source>
</evidence>
<evidence type="ECO:0000313" key="2">
    <source>
        <dbReference type="Proteomes" id="UP001321542"/>
    </source>
</evidence>
<sequence length="102" mass="11362">MPHCIAHIFEPLLRLLRPAPGRHRAPDSRPTLPVVEASTECPPHVPVAPVLHGEDTGLVRPYLLAHEQREQQRRRAPRRALWLAVHGVDSGPLLTRSMEVGA</sequence>
<proteinExistence type="predicted"/>
<organism evidence="1 2">
    <name type="scientific">Streptomyces graminofaciens</name>
    <dbReference type="NCBI Taxonomy" id="68212"/>
    <lineage>
        <taxon>Bacteria</taxon>
        <taxon>Bacillati</taxon>
        <taxon>Actinomycetota</taxon>
        <taxon>Actinomycetes</taxon>
        <taxon>Kitasatosporales</taxon>
        <taxon>Streptomycetaceae</taxon>
        <taxon>Streptomyces</taxon>
    </lineage>
</organism>
<dbReference type="EMBL" id="AP018448">
    <property type="protein sequence ID" value="BBC35740.1"/>
    <property type="molecule type" value="Genomic_DNA"/>
</dbReference>
<gene>
    <name evidence="1" type="ORF">SGFS_070340</name>
</gene>
<accession>A0ABN5VQI3</accession>
<evidence type="ECO:0000313" key="1">
    <source>
        <dbReference type="EMBL" id="BBC35740.1"/>
    </source>
</evidence>
<protein>
    <recommendedName>
        <fullName evidence="3">Secreted protein</fullName>
    </recommendedName>
</protein>
<reference evidence="1 2" key="1">
    <citation type="journal article" date="2010" name="ChemBioChem">
        <title>Cloning and characterization of the biosynthetic gene cluster of 16-membered macrolide antibiotic FD-891: involvement of a dual functional cytochrome P450 monooxygenase catalyzing epoxidation and hydroxylation.</title>
        <authorList>
            <person name="Kudo F."/>
            <person name="Motegi A."/>
            <person name="Mizoue K."/>
            <person name="Eguchi T."/>
        </authorList>
    </citation>
    <scope>NUCLEOTIDE SEQUENCE [LARGE SCALE GENOMIC DNA]</scope>
    <source>
        <strain evidence="1 2">A-8890</strain>
    </source>
</reference>
<keyword evidence="2" id="KW-1185">Reference proteome</keyword>
<name>A0ABN5VQI3_9ACTN</name>
<dbReference type="Proteomes" id="UP001321542">
    <property type="component" value="Chromosome"/>
</dbReference>